<feature type="domain" description="Aspartate/glutamate/uridylate kinase" evidence="8">
    <location>
        <begin position="1"/>
        <end position="294"/>
    </location>
</feature>
<dbReference type="InterPro" id="IPR045865">
    <property type="entry name" value="ACT-like_dom_sf"/>
</dbReference>
<dbReference type="PANTHER" id="PTHR21499:SF3">
    <property type="entry name" value="ASPARTOKINASE"/>
    <property type="match status" value="1"/>
</dbReference>
<dbReference type="InterPro" id="IPR001048">
    <property type="entry name" value="Asp/Glu/Uridylate_kinase"/>
</dbReference>
<dbReference type="GO" id="GO:0005829">
    <property type="term" value="C:cytosol"/>
    <property type="evidence" value="ECO:0007669"/>
    <property type="project" value="TreeGrafter"/>
</dbReference>
<dbReference type="EMBL" id="FLUL01000001">
    <property type="protein sequence ID" value="SBV98742.1"/>
    <property type="molecule type" value="Genomic_DNA"/>
</dbReference>
<keyword evidence="3" id="KW-0808">Transferase</keyword>
<dbReference type="SUPFAM" id="SSF55021">
    <property type="entry name" value="ACT-like"/>
    <property type="match status" value="2"/>
</dbReference>
<reference evidence="9" key="1">
    <citation type="submission" date="2016-04" db="EMBL/GenBank/DDBJ databases">
        <authorList>
            <person name="Evans L.H."/>
            <person name="Alamgir A."/>
            <person name="Owens N."/>
            <person name="Weber N.D."/>
            <person name="Virtaneva K."/>
            <person name="Barbian K."/>
            <person name="Babar A."/>
            <person name="Rosenke K."/>
        </authorList>
    </citation>
    <scope>NUCLEOTIDE SEQUENCE</scope>
    <source>
        <strain evidence="9">86-2</strain>
    </source>
</reference>
<protein>
    <recommendedName>
        <fullName evidence="2">aspartate kinase</fullName>
        <ecNumber evidence="2">2.7.2.4</ecNumber>
    </recommendedName>
</protein>
<dbReference type="EC" id="2.7.2.4" evidence="2"/>
<evidence type="ECO:0000256" key="6">
    <source>
        <dbReference type="ARBA" id="ARBA00022840"/>
    </source>
</evidence>
<comment type="catalytic activity">
    <reaction evidence="7">
        <text>L-aspartate + ATP = 4-phospho-L-aspartate + ADP</text>
        <dbReference type="Rhea" id="RHEA:23776"/>
        <dbReference type="ChEBI" id="CHEBI:29991"/>
        <dbReference type="ChEBI" id="CHEBI:30616"/>
        <dbReference type="ChEBI" id="CHEBI:57535"/>
        <dbReference type="ChEBI" id="CHEBI:456216"/>
        <dbReference type="EC" id="2.7.2.4"/>
    </reaction>
</comment>
<dbReference type="RefSeq" id="WP_135103762.1">
    <property type="nucleotide sequence ID" value="NZ_CABTJG010000001.1"/>
</dbReference>
<evidence type="ECO:0000256" key="2">
    <source>
        <dbReference type="ARBA" id="ARBA00013059"/>
    </source>
</evidence>
<comment type="similarity">
    <text evidence="1">Belongs to the aspartokinase family.</text>
</comment>
<evidence type="ECO:0000256" key="4">
    <source>
        <dbReference type="ARBA" id="ARBA00022741"/>
    </source>
</evidence>
<dbReference type="Gene3D" id="3.40.1160.10">
    <property type="entry name" value="Acetylglutamate kinase-like"/>
    <property type="match status" value="1"/>
</dbReference>
<gene>
    <name evidence="9" type="ORF">KL86DYS2_11502</name>
</gene>
<evidence type="ECO:0000256" key="5">
    <source>
        <dbReference type="ARBA" id="ARBA00022777"/>
    </source>
</evidence>
<proteinExistence type="inferred from homology"/>
<evidence type="ECO:0000256" key="7">
    <source>
        <dbReference type="ARBA" id="ARBA00047872"/>
    </source>
</evidence>
<evidence type="ECO:0000313" key="9">
    <source>
        <dbReference type="EMBL" id="SBV98742.1"/>
    </source>
</evidence>
<dbReference type="GO" id="GO:0009089">
    <property type="term" value="P:lysine biosynthetic process via diaminopimelate"/>
    <property type="evidence" value="ECO:0007669"/>
    <property type="project" value="TreeGrafter"/>
</dbReference>
<dbReference type="SUPFAM" id="SSF53633">
    <property type="entry name" value="Carbamate kinase-like"/>
    <property type="match status" value="1"/>
</dbReference>
<dbReference type="AlphaFoldDB" id="A0A212JH24"/>
<keyword evidence="4" id="KW-0547">Nucleotide-binding</keyword>
<dbReference type="GO" id="GO:0009090">
    <property type="term" value="P:homoserine biosynthetic process"/>
    <property type="evidence" value="ECO:0007669"/>
    <property type="project" value="TreeGrafter"/>
</dbReference>
<evidence type="ECO:0000256" key="1">
    <source>
        <dbReference type="ARBA" id="ARBA00010122"/>
    </source>
</evidence>
<dbReference type="Pfam" id="PF00696">
    <property type="entry name" value="AA_kinase"/>
    <property type="match status" value="1"/>
</dbReference>
<keyword evidence="6" id="KW-0067">ATP-binding</keyword>
<dbReference type="PANTHER" id="PTHR21499">
    <property type="entry name" value="ASPARTATE KINASE"/>
    <property type="match status" value="1"/>
</dbReference>
<dbReference type="GO" id="GO:0005524">
    <property type="term" value="F:ATP binding"/>
    <property type="evidence" value="ECO:0007669"/>
    <property type="project" value="UniProtKB-KW"/>
</dbReference>
<accession>A0A212JH24</accession>
<dbReference type="Gene3D" id="3.30.70.260">
    <property type="match status" value="2"/>
</dbReference>
<evidence type="ECO:0000259" key="8">
    <source>
        <dbReference type="Pfam" id="PF00696"/>
    </source>
</evidence>
<name>A0A212JH24_9BACT</name>
<sequence>MLTVEKIGGTSMSQFKDVLENVIVGKRKPEEMYNRIFVVSAYNNVTNWLLEHKKTGEPGVYVQFLENADYSIGLDSLCQRLLLINKGFEEIGLNLLEAREFITFRLKQAKTMLHSLSKVLASGYVNAEDICLAAREILASIGEAHSAWNTVNILNNNGISARFIDLCGFNDSLPLTIDERIHRAFKGVDFSKDVCVATGYTKGTEGIMRAFDRGYTEVTFSKIAVEVNADEAIIHKEYHLSSADPNIVGVDKVVPVGRTNFIVADQLADIGMEAIHPKASKPLELANIDIRIKNTFEPEHPGTLITKEYVSEIPKIEIVSGTDKVLAVEIHDPMMVGEVGFDLRIMQIFAKYNVSYILKSTNANSITMVVWDNYKSREMITDLEATFYQVIVERVALVCVMGTNIALPGFLYRASKALFQKGINVESFAQSLRQVNMQFVIKREFYKDAVIALNDELCIEK</sequence>
<dbReference type="InterPro" id="IPR036393">
    <property type="entry name" value="AceGlu_kinase-like_sf"/>
</dbReference>
<dbReference type="GO" id="GO:0004072">
    <property type="term" value="F:aspartate kinase activity"/>
    <property type="evidence" value="ECO:0007669"/>
    <property type="project" value="UniProtKB-EC"/>
</dbReference>
<dbReference type="NCBIfam" id="NF006614">
    <property type="entry name" value="PRK09181.1"/>
    <property type="match status" value="1"/>
</dbReference>
<evidence type="ECO:0000256" key="3">
    <source>
        <dbReference type="ARBA" id="ARBA00022679"/>
    </source>
</evidence>
<keyword evidence="5" id="KW-0418">Kinase</keyword>
<organism evidence="9">
    <name type="scientific">uncultured Dysgonomonas sp</name>
    <dbReference type="NCBI Taxonomy" id="206096"/>
    <lineage>
        <taxon>Bacteria</taxon>
        <taxon>Pseudomonadati</taxon>
        <taxon>Bacteroidota</taxon>
        <taxon>Bacteroidia</taxon>
        <taxon>Bacteroidales</taxon>
        <taxon>Dysgonomonadaceae</taxon>
        <taxon>Dysgonomonas</taxon>
        <taxon>environmental samples</taxon>
    </lineage>
</organism>